<dbReference type="PROSITE" id="PS50110">
    <property type="entry name" value="RESPONSE_REGULATORY"/>
    <property type="match status" value="1"/>
</dbReference>
<evidence type="ECO:0000256" key="7">
    <source>
        <dbReference type="ARBA" id="ARBA00023163"/>
    </source>
</evidence>
<dbReference type="InterPro" id="IPR020449">
    <property type="entry name" value="Tscrpt_reg_AraC-type_HTH"/>
</dbReference>
<dbReference type="AlphaFoldDB" id="A0A0W1AVR2"/>
<dbReference type="EMBL" id="LCZJ02000026">
    <property type="protein sequence ID" value="KTD85449.1"/>
    <property type="molecule type" value="Genomic_DNA"/>
</dbReference>
<proteinExistence type="predicted"/>
<evidence type="ECO:0000313" key="12">
    <source>
        <dbReference type="Proteomes" id="UP000054709"/>
    </source>
</evidence>
<dbReference type="SUPFAM" id="SSF52172">
    <property type="entry name" value="CheY-like"/>
    <property type="match status" value="1"/>
</dbReference>
<feature type="modified residue" description="4-aspartylphosphate" evidence="8">
    <location>
        <position position="55"/>
    </location>
</feature>
<dbReference type="GO" id="GO:0043565">
    <property type="term" value="F:sequence-specific DNA binding"/>
    <property type="evidence" value="ECO:0007669"/>
    <property type="project" value="InterPro"/>
</dbReference>
<evidence type="ECO:0000256" key="8">
    <source>
        <dbReference type="PROSITE-ProRule" id="PRU00169"/>
    </source>
</evidence>
<dbReference type="InterPro" id="IPR051552">
    <property type="entry name" value="HptR"/>
</dbReference>
<dbReference type="RefSeq" id="WP_060624304.1">
    <property type="nucleotide sequence ID" value="NZ_LCZJ02000026.1"/>
</dbReference>
<dbReference type="GO" id="GO:0005737">
    <property type="term" value="C:cytoplasm"/>
    <property type="evidence" value="ECO:0007669"/>
    <property type="project" value="UniProtKB-SubCell"/>
</dbReference>
<dbReference type="InterPro" id="IPR018060">
    <property type="entry name" value="HTH_AraC"/>
</dbReference>
<dbReference type="SUPFAM" id="SSF46689">
    <property type="entry name" value="Homeodomain-like"/>
    <property type="match status" value="2"/>
</dbReference>
<evidence type="ECO:0000256" key="5">
    <source>
        <dbReference type="ARBA" id="ARBA00023015"/>
    </source>
</evidence>
<evidence type="ECO:0000259" key="10">
    <source>
        <dbReference type="PROSITE" id="PS50110"/>
    </source>
</evidence>
<name>A0A0W1AVR2_9BACL</name>
<comment type="subcellular location">
    <subcellularLocation>
        <location evidence="1">Cytoplasm</location>
    </subcellularLocation>
</comment>
<keyword evidence="6" id="KW-0238">DNA-binding</keyword>
<dbReference type="SMART" id="SM00448">
    <property type="entry name" value="REC"/>
    <property type="match status" value="1"/>
</dbReference>
<reference evidence="11 12" key="1">
    <citation type="journal article" date="2015" name="Int. Biodeterior. Biodegradation">
        <title>Physiological and genetic screening methods for the isolation of methyl tert-butyl ether-degrading bacteria for bioremediation purposes.</title>
        <authorList>
            <person name="Guisado I.M."/>
            <person name="Purswani J."/>
            <person name="Gonzalez Lopez J."/>
            <person name="Pozo C."/>
        </authorList>
    </citation>
    <scope>NUCLEOTIDE SEQUENCE [LARGE SCALE GENOMIC DNA]</scope>
    <source>
        <strain evidence="11 12">SH7</strain>
    </source>
</reference>
<dbReference type="PROSITE" id="PS01124">
    <property type="entry name" value="HTH_ARAC_FAMILY_2"/>
    <property type="match status" value="1"/>
</dbReference>
<dbReference type="GO" id="GO:0000160">
    <property type="term" value="P:phosphorelay signal transduction system"/>
    <property type="evidence" value="ECO:0007669"/>
    <property type="project" value="UniProtKB-KW"/>
</dbReference>
<keyword evidence="7" id="KW-0804">Transcription</keyword>
<dbReference type="SMART" id="SM00342">
    <property type="entry name" value="HTH_ARAC"/>
    <property type="match status" value="1"/>
</dbReference>
<dbReference type="OrthoDB" id="9794370at2"/>
<evidence type="ECO:0000256" key="6">
    <source>
        <dbReference type="ARBA" id="ARBA00023125"/>
    </source>
</evidence>
<sequence>MMKVLLVEDEILVRVGIKSIVDWEEHGYTVIGEASNGAEALEKIKDNVPDLVMTDLVMDTMNGFELIKVLRQDYPAIRIIVLSCHNDFQNVKEAMRLGASDYLFKLTIMPDELIQTLDTVRNQMGIMKIAASSTRDQIVHQNLSTIKSKVIHAAIEKSYVSAAECNKELKQLGVKVDLELDYILVYISVDEFYLANVNSRIKERELLKFSMLNFIAEAFERIESSEVFEYDGGDCLVIVNTEGLEHVTILETFIMLREYMQRYLGISVSGSLSLNHRGIRDLQEAHQEAITALEARFYSGGGSLYDYRERLDISADSSIDFPENLNCLLLDNWLEQIAIEKVKSFLAEYFDFMESCQRVSRHRVRNRLLEVLVPFLTAARKRGVDLENMKYDGGFTAQQVIAKYESLKLIRTWFMQFADDFMEECRRKGQTRGRAEIVKVKDYVNNHLSSSDISVSTAAVLVNMSESYFSHLFKKETGSSFVDYVNSMRINKAKELLLHTDMKIFEIASKVGVENTNYFSMLFKKLTGISPSEFRQ</sequence>
<dbReference type="PANTHER" id="PTHR42713:SF3">
    <property type="entry name" value="TRANSCRIPTIONAL REGULATORY PROTEIN HPTR"/>
    <property type="match status" value="1"/>
</dbReference>
<dbReference type="InterPro" id="IPR011006">
    <property type="entry name" value="CheY-like_superfamily"/>
</dbReference>
<keyword evidence="5" id="KW-0805">Transcription regulation</keyword>
<feature type="domain" description="Response regulatory" evidence="10">
    <location>
        <begin position="3"/>
        <end position="120"/>
    </location>
</feature>
<keyword evidence="2" id="KW-0963">Cytoplasm</keyword>
<evidence type="ECO:0000256" key="4">
    <source>
        <dbReference type="ARBA" id="ARBA00023012"/>
    </source>
</evidence>
<dbReference type="InterPro" id="IPR009057">
    <property type="entry name" value="Homeodomain-like_sf"/>
</dbReference>
<dbReference type="PRINTS" id="PR00032">
    <property type="entry name" value="HTHARAC"/>
</dbReference>
<evidence type="ECO:0000259" key="9">
    <source>
        <dbReference type="PROSITE" id="PS01124"/>
    </source>
</evidence>
<dbReference type="Gene3D" id="1.10.10.60">
    <property type="entry name" value="Homeodomain-like"/>
    <property type="match status" value="2"/>
</dbReference>
<keyword evidence="4" id="KW-0902">Two-component regulatory system</keyword>
<organism evidence="11 12">
    <name type="scientific">Paenibacillus etheri</name>
    <dbReference type="NCBI Taxonomy" id="1306852"/>
    <lineage>
        <taxon>Bacteria</taxon>
        <taxon>Bacillati</taxon>
        <taxon>Bacillota</taxon>
        <taxon>Bacilli</taxon>
        <taxon>Bacillales</taxon>
        <taxon>Paenibacillaceae</taxon>
        <taxon>Paenibacillus</taxon>
    </lineage>
</organism>
<dbReference type="PROSITE" id="PS00041">
    <property type="entry name" value="HTH_ARAC_FAMILY_1"/>
    <property type="match status" value="1"/>
</dbReference>
<feature type="domain" description="HTH araC/xylS-type" evidence="9">
    <location>
        <begin position="438"/>
        <end position="536"/>
    </location>
</feature>
<evidence type="ECO:0000256" key="2">
    <source>
        <dbReference type="ARBA" id="ARBA00022490"/>
    </source>
</evidence>
<evidence type="ECO:0000313" key="11">
    <source>
        <dbReference type="EMBL" id="KTD85449.1"/>
    </source>
</evidence>
<dbReference type="Proteomes" id="UP000054709">
    <property type="component" value="Unassembled WGS sequence"/>
</dbReference>
<evidence type="ECO:0000256" key="1">
    <source>
        <dbReference type="ARBA" id="ARBA00004496"/>
    </source>
</evidence>
<keyword evidence="3 8" id="KW-0597">Phosphoprotein</keyword>
<dbReference type="InterPro" id="IPR018062">
    <property type="entry name" value="HTH_AraC-typ_CS"/>
</dbReference>
<dbReference type="InterPro" id="IPR001789">
    <property type="entry name" value="Sig_transdc_resp-reg_receiver"/>
</dbReference>
<gene>
    <name evidence="11" type="ORF">UQ64_18235</name>
</gene>
<dbReference type="Gene3D" id="3.40.50.2300">
    <property type="match status" value="1"/>
</dbReference>
<keyword evidence="12" id="KW-1185">Reference proteome</keyword>
<dbReference type="Pfam" id="PF00072">
    <property type="entry name" value="Response_reg"/>
    <property type="match status" value="1"/>
</dbReference>
<dbReference type="CDD" id="cd17536">
    <property type="entry name" value="REC_YesN-like"/>
    <property type="match status" value="1"/>
</dbReference>
<dbReference type="PANTHER" id="PTHR42713">
    <property type="entry name" value="HISTIDINE KINASE-RELATED"/>
    <property type="match status" value="1"/>
</dbReference>
<evidence type="ECO:0008006" key="13">
    <source>
        <dbReference type="Google" id="ProtNLM"/>
    </source>
</evidence>
<protein>
    <recommendedName>
        <fullName evidence="13">AraC family transcriptional regulator</fullName>
    </recommendedName>
</protein>
<comment type="caution">
    <text evidence="11">The sequence shown here is derived from an EMBL/GenBank/DDBJ whole genome shotgun (WGS) entry which is preliminary data.</text>
</comment>
<dbReference type="GO" id="GO:0003700">
    <property type="term" value="F:DNA-binding transcription factor activity"/>
    <property type="evidence" value="ECO:0007669"/>
    <property type="project" value="InterPro"/>
</dbReference>
<accession>A0A0W1AVR2</accession>
<evidence type="ECO:0000256" key="3">
    <source>
        <dbReference type="ARBA" id="ARBA00022553"/>
    </source>
</evidence>
<dbReference type="Pfam" id="PF12833">
    <property type="entry name" value="HTH_18"/>
    <property type="match status" value="1"/>
</dbReference>